<keyword evidence="3" id="KW-0732">Signal</keyword>
<evidence type="ECO:0000256" key="1">
    <source>
        <dbReference type="ARBA" id="ARBA00004418"/>
    </source>
</evidence>
<evidence type="ECO:0000313" key="7">
    <source>
        <dbReference type="EMBL" id="USR90642.1"/>
    </source>
</evidence>
<keyword evidence="8" id="KW-1185">Reference proteome</keyword>
<reference evidence="7" key="1">
    <citation type="submission" date="2022-06" db="EMBL/GenBank/DDBJ databases">
        <title>Genome sequence of Phormidium yuhuli AB48 isolated from an industrial photobioreactor environment.</title>
        <authorList>
            <person name="Qiu Y."/>
            <person name="Noonan A.J.C."/>
            <person name="Dofher K."/>
            <person name="Koch M."/>
            <person name="Kieft B."/>
            <person name="Lin X."/>
            <person name="Ziels R.M."/>
            <person name="Hallam S.J."/>
        </authorList>
    </citation>
    <scope>NUCLEOTIDE SEQUENCE</scope>
    <source>
        <strain evidence="7">AB48</strain>
    </source>
</reference>
<name>A0ABY5AN54_9CYAN</name>
<evidence type="ECO:0000256" key="4">
    <source>
        <dbReference type="ARBA" id="ARBA00022764"/>
    </source>
</evidence>
<proteinExistence type="inferred from homology"/>
<dbReference type="PANTHER" id="PTHR38102:SF1">
    <property type="entry name" value="PERIPLASMIC CHAPERONE SPY"/>
    <property type="match status" value="1"/>
</dbReference>
<dbReference type="PANTHER" id="PTHR38102">
    <property type="entry name" value="PERIPLASMIC CHAPERONE SPY"/>
    <property type="match status" value="1"/>
</dbReference>
<dbReference type="InterPro" id="IPR052211">
    <property type="entry name" value="Cpx_auxiliary_protein"/>
</dbReference>
<evidence type="ECO:0000256" key="5">
    <source>
        <dbReference type="SAM" id="Coils"/>
    </source>
</evidence>
<dbReference type="Gene3D" id="1.20.120.1490">
    <property type="match status" value="1"/>
</dbReference>
<feature type="compositionally biased region" description="Basic and acidic residues" evidence="6">
    <location>
        <begin position="155"/>
        <end position="167"/>
    </location>
</feature>
<dbReference type="EMBL" id="CP098611">
    <property type="protein sequence ID" value="USR90642.1"/>
    <property type="molecule type" value="Genomic_DNA"/>
</dbReference>
<feature type="coiled-coil region" evidence="5">
    <location>
        <begin position="109"/>
        <end position="136"/>
    </location>
</feature>
<accession>A0ABY5AN54</accession>
<sequence>MANSTHFNHPVHNNHRTRKAALLGLLGFLVLGTVTTSYANAEDLRPREIQMSQRGPGERGQMRWMERLDLTSDQMNSIQAIRDRYQPQLETLRERMKQQRDTMHTVMGSNASSEDIRQQRQQMMQLRDEMSELRFNSMMEIREVLTEEQRAQVREWMEERRGQRGERGGQGGEGRRGPGGMR</sequence>
<dbReference type="InterPro" id="IPR012899">
    <property type="entry name" value="LTXXQ"/>
</dbReference>
<feature type="region of interest" description="Disordered" evidence="6">
    <location>
        <begin position="155"/>
        <end position="182"/>
    </location>
</feature>
<keyword evidence="4" id="KW-0574">Periplasm</keyword>
<evidence type="ECO:0000256" key="6">
    <source>
        <dbReference type="SAM" id="MobiDB-lite"/>
    </source>
</evidence>
<protein>
    <submittedName>
        <fullName evidence="7">Spy/CpxP family protein refolding chaperone</fullName>
    </submittedName>
</protein>
<evidence type="ECO:0000256" key="2">
    <source>
        <dbReference type="ARBA" id="ARBA00008441"/>
    </source>
</evidence>
<comment type="subcellular location">
    <subcellularLocation>
        <location evidence="1">Periplasm</location>
    </subcellularLocation>
</comment>
<dbReference type="Pfam" id="PF07813">
    <property type="entry name" value="LTXXQ"/>
    <property type="match status" value="1"/>
</dbReference>
<evidence type="ECO:0000313" key="8">
    <source>
        <dbReference type="Proteomes" id="UP001056708"/>
    </source>
</evidence>
<evidence type="ECO:0000256" key="3">
    <source>
        <dbReference type="ARBA" id="ARBA00022729"/>
    </source>
</evidence>
<dbReference type="RefSeq" id="WP_252662666.1">
    <property type="nucleotide sequence ID" value="NZ_CP098611.1"/>
</dbReference>
<gene>
    <name evidence="7" type="ORF">NEA10_17710</name>
</gene>
<feature type="compositionally biased region" description="Gly residues" evidence="6">
    <location>
        <begin position="168"/>
        <end position="182"/>
    </location>
</feature>
<organism evidence="7 8">
    <name type="scientific">Phormidium yuhuli AB48</name>
    <dbReference type="NCBI Taxonomy" id="2940671"/>
    <lineage>
        <taxon>Bacteria</taxon>
        <taxon>Bacillati</taxon>
        <taxon>Cyanobacteriota</taxon>
        <taxon>Cyanophyceae</taxon>
        <taxon>Oscillatoriophycideae</taxon>
        <taxon>Oscillatoriales</taxon>
        <taxon>Oscillatoriaceae</taxon>
        <taxon>Phormidium</taxon>
        <taxon>Phormidium yuhuli</taxon>
    </lineage>
</organism>
<comment type="similarity">
    <text evidence="2">Belongs to the CpxP/Spy family.</text>
</comment>
<keyword evidence="5" id="KW-0175">Coiled coil</keyword>
<dbReference type="Proteomes" id="UP001056708">
    <property type="component" value="Chromosome"/>
</dbReference>